<dbReference type="PANTHER" id="PTHR47926">
    <property type="entry name" value="PENTATRICOPEPTIDE REPEAT-CONTAINING PROTEIN"/>
    <property type="match status" value="1"/>
</dbReference>
<dbReference type="InterPro" id="IPR002885">
    <property type="entry name" value="PPR_rpt"/>
</dbReference>
<dbReference type="Gene3D" id="1.25.40.10">
    <property type="entry name" value="Tetratricopeptide repeat domain"/>
    <property type="match status" value="7"/>
</dbReference>
<dbReference type="GeneID" id="18607805"/>
<feature type="repeat" description="PPR" evidence="2">
    <location>
        <begin position="932"/>
        <end position="966"/>
    </location>
</feature>
<gene>
    <name evidence="4" type="primary">LOC18607805</name>
</gene>
<reference evidence="3" key="1">
    <citation type="journal article" date="1997" name="Nucleic Acids Res.">
        <title>tRNAscan-SE: a program for improved detection of transfer RNA genes in genomic sequence.</title>
        <authorList>
            <person name="Lowe T.M."/>
            <person name="Eddy S.R."/>
        </authorList>
    </citation>
    <scope>NUCLEOTIDE SEQUENCE [LARGE SCALE GENOMIC DNA]</scope>
    <source>
        <strain evidence="3">r\B97-61/B2</strain>
    </source>
</reference>
<dbReference type="GO" id="GO:0009451">
    <property type="term" value="P:RNA modification"/>
    <property type="evidence" value="ECO:0007669"/>
    <property type="project" value="InterPro"/>
</dbReference>
<dbReference type="InterPro" id="IPR046848">
    <property type="entry name" value="E_motif"/>
</dbReference>
<dbReference type="FunFam" id="1.25.40.10:FF:000090">
    <property type="entry name" value="Pentatricopeptide repeat-containing protein, chloroplastic"/>
    <property type="match status" value="2"/>
</dbReference>
<keyword evidence="1" id="KW-0677">Repeat</keyword>
<dbReference type="Pfam" id="PF13041">
    <property type="entry name" value="PPR_2"/>
    <property type="match status" value="5"/>
</dbReference>
<dbReference type="NCBIfam" id="TIGR00756">
    <property type="entry name" value="PPR"/>
    <property type="match status" value="7"/>
</dbReference>
<protein>
    <submittedName>
        <fullName evidence="4">Pentatricopeptide repeat-containing protein At1g08070, chloroplastic</fullName>
    </submittedName>
</protein>
<dbReference type="PANTHER" id="PTHR47926:SF540">
    <property type="entry name" value="PENTATRICOPEPTIDE REPEAT-CONTAINING PROTEIN"/>
    <property type="match status" value="1"/>
</dbReference>
<dbReference type="FunFam" id="1.25.40.10:FF:001811">
    <property type="entry name" value="Putative pentatricopeptide repeat-containing protein At1g64310"/>
    <property type="match status" value="1"/>
</dbReference>
<evidence type="ECO:0000256" key="2">
    <source>
        <dbReference type="PROSITE-ProRule" id="PRU00708"/>
    </source>
</evidence>
<dbReference type="Proteomes" id="UP000694886">
    <property type="component" value="Chromosome 2"/>
</dbReference>
<name>A0AB32VXU5_THECC</name>
<feature type="repeat" description="PPR" evidence="2">
    <location>
        <begin position="796"/>
        <end position="826"/>
    </location>
</feature>
<evidence type="ECO:0000313" key="4">
    <source>
        <dbReference type="RefSeq" id="XP_017970334.1"/>
    </source>
</evidence>
<dbReference type="KEGG" id="tcc:18607805"/>
<dbReference type="PROSITE" id="PS51375">
    <property type="entry name" value="PPR"/>
    <property type="match status" value="8"/>
</dbReference>
<dbReference type="InterPro" id="IPR011990">
    <property type="entry name" value="TPR-like_helical_dom_sf"/>
</dbReference>
<dbReference type="Pfam" id="PF20431">
    <property type="entry name" value="E_motif"/>
    <property type="match status" value="2"/>
</dbReference>
<dbReference type="Gramene" id="Tc02v2_t007160.1">
    <property type="protein sequence ID" value="Tc02v2_p007160.1"/>
    <property type="gene ID" value="Tc02v2_g007160"/>
</dbReference>
<dbReference type="Pfam" id="PF01535">
    <property type="entry name" value="PPR"/>
    <property type="match status" value="3"/>
</dbReference>
<feature type="repeat" description="PPR" evidence="2">
    <location>
        <begin position="373"/>
        <end position="407"/>
    </location>
</feature>
<dbReference type="Pfam" id="PF20430">
    <property type="entry name" value="Eplus_motif"/>
    <property type="match status" value="1"/>
</dbReference>
<organism evidence="3 4">
    <name type="scientific">Theobroma cacao</name>
    <name type="common">Cacao</name>
    <name type="synonym">Cocoa</name>
    <dbReference type="NCBI Taxonomy" id="3641"/>
    <lineage>
        <taxon>Eukaryota</taxon>
        <taxon>Viridiplantae</taxon>
        <taxon>Streptophyta</taxon>
        <taxon>Embryophyta</taxon>
        <taxon>Tracheophyta</taxon>
        <taxon>Spermatophyta</taxon>
        <taxon>Magnoliopsida</taxon>
        <taxon>eudicotyledons</taxon>
        <taxon>Gunneridae</taxon>
        <taxon>Pentapetalae</taxon>
        <taxon>rosids</taxon>
        <taxon>malvids</taxon>
        <taxon>Malvales</taxon>
        <taxon>Malvaceae</taxon>
        <taxon>Byttnerioideae</taxon>
        <taxon>Theobroma</taxon>
    </lineage>
</organism>
<dbReference type="InterPro" id="IPR046849">
    <property type="entry name" value="E2_motif"/>
</dbReference>
<dbReference type="SUPFAM" id="SSF48452">
    <property type="entry name" value="TPR-like"/>
    <property type="match status" value="1"/>
</dbReference>
<proteinExistence type="predicted"/>
<feature type="repeat" description="PPR" evidence="2">
    <location>
        <begin position="408"/>
        <end position="438"/>
    </location>
</feature>
<reference evidence="4" key="2">
    <citation type="submission" date="2025-08" db="UniProtKB">
        <authorList>
            <consortium name="RefSeq"/>
        </authorList>
    </citation>
    <scope>IDENTIFICATION</scope>
</reference>
<feature type="repeat" description="PPR" evidence="2">
    <location>
        <begin position="169"/>
        <end position="203"/>
    </location>
</feature>
<dbReference type="GO" id="GO:0003723">
    <property type="term" value="F:RNA binding"/>
    <property type="evidence" value="ECO:0007669"/>
    <property type="project" value="InterPro"/>
</dbReference>
<accession>A0AB32VXU5</accession>
<dbReference type="FunFam" id="1.25.40.10:FF:000348">
    <property type="entry name" value="Pentatricopeptide repeat-containing protein chloroplastic"/>
    <property type="match status" value="1"/>
</dbReference>
<evidence type="ECO:0000256" key="1">
    <source>
        <dbReference type="ARBA" id="ARBA00022737"/>
    </source>
</evidence>
<dbReference type="InterPro" id="IPR046960">
    <property type="entry name" value="PPR_At4g14850-like_plant"/>
</dbReference>
<dbReference type="AlphaFoldDB" id="A0AB32VXU5"/>
<dbReference type="RefSeq" id="XP_017970334.1">
    <property type="nucleotide sequence ID" value="XM_018114845.1"/>
</dbReference>
<feature type="repeat" description="PPR" evidence="2">
    <location>
        <begin position="827"/>
        <end position="861"/>
    </location>
</feature>
<sequence>MLFQIHSLLSELSKPHQTILKTKQIHALIAKTRLSLDPFFATKLVRFYAHNDDLCSAHNLFDETPARSVFLWNSIIRAYARARKFNDALSLFERMLGTETKPDNFTYACVVRACCENFDLDVMRLVHTRVIVSGLGLDLICGSALVTGYSKLYLVDEASKVFYGMPEKDLALWNSMVSGYGHCGLCNKGLELFSWMRHMGQQPDGYTLVGLISGLVDSHGLLSVGQGLQGFCLKSGFDRTVHVGSSLVSMYSRFKCMDSANIVFSSLLQPDVVAWSSLITGYSQCGEYGKALLYFWKLNMEMDKKADPILISAVLEAAARSTNARFGSEIHGYVVRHGFESNVMVSSALIDMYFKCGFTCLGIGVFEIMPERSTISYNCLISGLGLDGMAYQAFEMFDEMLVVGLKPDDSTFSALLTACCHAGLLNDGWEIFRRMKYEFSIQPRTEHYVHMVKLLGMAGELEEAYNFILCLPKPVDSSIWGAMLSCCDGHGNSELAEVVSQQLLENEPKKGAYRVMLSNIYAGDGRWDDVKKLRDDIAERGVRKVPGLSWIRSGSERYLPKRPSLPMLRGGLSSSTTVLPKPPQPETLLPVIQSHIDSSQPKCTIPKPSPYTSTLQTLLQPISNQNAPRHSSYAPLFQFLTARNYLKLGQQIHSHMTLHGLQPNAFLVAKMVAMYASSGDLESAVTIFNKIESPTSLLYNSIIRAYTNCGYPLKAVDIYCKMHYLGLKGDNFTFPFVLKSCASVLNGWMGKCVHGQSLRFGMELDIYVGTSLIDFYVKIGELRDAKKVFDLMTVRAVSSWNALIAGYMKEGEIGVAEGLFGRMPRRNIVSWTVMISGYTQNGLAKEALSLFDGMMKEESEVKPNWVTIMSVLPACAHSAALERGRQINEYVNRIGLESNPSVQNALIAMYAACGSLVDARCCFDRIRENEKNLCAWNAMISAYASHGRGVECVSTFDNMIRAGVHPDAITFTGLLSGCSHSGLVEFGLKYFNSMQTVYSVEPRLEHYACVVDLLGRAGRLVEAMEFINKIPMQPGPSIWGALLAACQKSKNLEIAEMAAKELFVLEPENSGNYVMLSNLYAEAGMWKEADKLRAHLKCQGVKKNPGCSWTEINGKAHLFLGGDTSHPQAKEIYNLLEALLEKIKAAGCVPNTSILLHDISEEEKQHNLTVKSWQLVLDY</sequence>
<feature type="repeat" description="PPR" evidence="2">
    <location>
        <begin position="68"/>
        <end position="102"/>
    </location>
</feature>
<evidence type="ECO:0000313" key="3">
    <source>
        <dbReference type="Proteomes" id="UP000694886"/>
    </source>
</evidence>
<feature type="repeat" description="PPR" evidence="2">
    <location>
        <begin position="695"/>
        <end position="729"/>
    </location>
</feature>